<comment type="caution">
    <text evidence="3">The sequence shown here is derived from an EMBL/GenBank/DDBJ whole genome shotgun (WGS) entry which is preliminary data.</text>
</comment>
<evidence type="ECO:0000313" key="3">
    <source>
        <dbReference type="EMBL" id="KAJ4965693.1"/>
    </source>
</evidence>
<feature type="compositionally biased region" description="Low complexity" evidence="1">
    <location>
        <begin position="39"/>
        <end position="48"/>
    </location>
</feature>
<sequence length="375" mass="40065">MDSGNSGSLQSSSGGDEEYDSRTESISALLNPPSHHHQTQPPSASSSSLFDYLDSISRSPAPPLNLDMVWSKGLRSEPPCTEIQTTGLMGSSSSSTQPITGLQASSFQGSPSTTKNGPNPVRNSKKRSRASRRAPTTVLTTDTSNFRAMVQEFTGIPAPPFSASPFSRNRFDLFNTSSMTTLREPPPPAYLLRPFAQKFHPPSSASATNRIGTNSGASTTTAANSINNNQQLLSDLGLNMQNPIFTFQSLLQSSGPPPAVPSPRYPLTNVPVFGEKSQGSSQTVVENFTMGNHGMSLRNDNNNDPSSWGDGMGLNDGDQSQAQVQAQAQAQLKSFNGSCKMNYANSSFEFQVEKGSENVSSRGEGMVDSWICSSD</sequence>
<dbReference type="AlphaFoldDB" id="A0A9Q0K885"/>
<dbReference type="EMBL" id="JAMYWD010000007">
    <property type="protein sequence ID" value="KAJ4965693.1"/>
    <property type="molecule type" value="Genomic_DNA"/>
</dbReference>
<evidence type="ECO:0000313" key="4">
    <source>
        <dbReference type="Proteomes" id="UP001141806"/>
    </source>
</evidence>
<keyword evidence="4" id="KW-1185">Reference proteome</keyword>
<dbReference type="Pfam" id="PF05678">
    <property type="entry name" value="VQ"/>
    <property type="match status" value="1"/>
</dbReference>
<dbReference type="InterPro" id="IPR008889">
    <property type="entry name" value="VQ"/>
</dbReference>
<dbReference type="Proteomes" id="UP001141806">
    <property type="component" value="Unassembled WGS sequence"/>
</dbReference>
<feature type="region of interest" description="Disordered" evidence="1">
    <location>
        <begin position="356"/>
        <end position="375"/>
    </location>
</feature>
<dbReference type="OrthoDB" id="780193at2759"/>
<proteinExistence type="predicted"/>
<accession>A0A9Q0K885</accession>
<feature type="region of interest" description="Disordered" evidence="1">
    <location>
        <begin position="77"/>
        <end position="137"/>
    </location>
</feature>
<feature type="compositionally biased region" description="Basic residues" evidence="1">
    <location>
        <begin position="123"/>
        <end position="132"/>
    </location>
</feature>
<feature type="compositionally biased region" description="Polar residues" evidence="1">
    <location>
        <begin position="82"/>
        <end position="117"/>
    </location>
</feature>
<feature type="domain" description="VQ" evidence="2">
    <location>
        <begin position="133"/>
        <end position="160"/>
    </location>
</feature>
<gene>
    <name evidence="3" type="ORF">NE237_017542</name>
</gene>
<dbReference type="InterPro" id="IPR039609">
    <property type="entry name" value="VQ_15/22"/>
</dbReference>
<evidence type="ECO:0000256" key="1">
    <source>
        <dbReference type="SAM" id="MobiDB-lite"/>
    </source>
</evidence>
<organism evidence="3 4">
    <name type="scientific">Protea cynaroides</name>
    <dbReference type="NCBI Taxonomy" id="273540"/>
    <lineage>
        <taxon>Eukaryota</taxon>
        <taxon>Viridiplantae</taxon>
        <taxon>Streptophyta</taxon>
        <taxon>Embryophyta</taxon>
        <taxon>Tracheophyta</taxon>
        <taxon>Spermatophyta</taxon>
        <taxon>Magnoliopsida</taxon>
        <taxon>Proteales</taxon>
        <taxon>Proteaceae</taxon>
        <taxon>Protea</taxon>
    </lineage>
</organism>
<feature type="compositionally biased region" description="Low complexity" evidence="1">
    <location>
        <begin position="211"/>
        <end position="222"/>
    </location>
</feature>
<evidence type="ECO:0000259" key="2">
    <source>
        <dbReference type="Pfam" id="PF05678"/>
    </source>
</evidence>
<dbReference type="PANTHER" id="PTHR33179:SF4">
    <property type="entry name" value="VQ MOTIF-CONTAINING PROTEIN"/>
    <property type="match status" value="1"/>
</dbReference>
<feature type="compositionally biased region" description="Low complexity" evidence="1">
    <location>
        <begin position="1"/>
        <end position="14"/>
    </location>
</feature>
<feature type="region of interest" description="Disordered" evidence="1">
    <location>
        <begin position="1"/>
        <end position="63"/>
    </location>
</feature>
<name>A0A9Q0K885_9MAGN</name>
<dbReference type="PANTHER" id="PTHR33179">
    <property type="entry name" value="VQ MOTIF-CONTAINING PROTEIN"/>
    <property type="match status" value="1"/>
</dbReference>
<reference evidence="3" key="1">
    <citation type="journal article" date="2023" name="Plant J.">
        <title>The genome of the king protea, Protea cynaroides.</title>
        <authorList>
            <person name="Chang J."/>
            <person name="Duong T.A."/>
            <person name="Schoeman C."/>
            <person name="Ma X."/>
            <person name="Roodt D."/>
            <person name="Barker N."/>
            <person name="Li Z."/>
            <person name="Van de Peer Y."/>
            <person name="Mizrachi E."/>
        </authorList>
    </citation>
    <scope>NUCLEOTIDE SEQUENCE</scope>
    <source>
        <tissue evidence="3">Young leaves</tissue>
    </source>
</reference>
<feature type="region of interest" description="Disordered" evidence="1">
    <location>
        <begin position="201"/>
        <end position="222"/>
    </location>
</feature>
<protein>
    <recommendedName>
        <fullName evidence="2">VQ domain-containing protein</fullName>
    </recommendedName>
</protein>
<feature type="region of interest" description="Disordered" evidence="1">
    <location>
        <begin position="300"/>
        <end position="320"/>
    </location>
</feature>